<evidence type="ECO:0000259" key="7">
    <source>
        <dbReference type="PROSITE" id="PS50943"/>
    </source>
</evidence>
<proteinExistence type="inferred from homology"/>
<dbReference type="InterPro" id="IPR000943">
    <property type="entry name" value="RNA_pol_sigma70"/>
</dbReference>
<dbReference type="SUPFAM" id="SSF88659">
    <property type="entry name" value="Sigma3 and sigma4 domains of RNA polymerase sigma factors"/>
    <property type="match status" value="2"/>
</dbReference>
<keyword evidence="4" id="KW-0731">Sigma factor</keyword>
<comment type="caution">
    <text evidence="8">The sequence shown here is derived from an EMBL/GenBank/DDBJ whole genome shotgun (WGS) entry which is preliminary data.</text>
</comment>
<accession>A0A3A6PIU3</accession>
<comment type="similarity">
    <text evidence="1">Belongs to the sigma-70 factor family.</text>
</comment>
<keyword evidence="9" id="KW-1185">Reference proteome</keyword>
<dbReference type="OrthoDB" id="9809557at2"/>
<evidence type="ECO:0000313" key="8">
    <source>
        <dbReference type="EMBL" id="RJX39048.1"/>
    </source>
</evidence>
<name>A0A3A6PIU3_9BACL</name>
<dbReference type="InterPro" id="IPR001387">
    <property type="entry name" value="Cro/C1-type_HTH"/>
</dbReference>
<evidence type="ECO:0000256" key="4">
    <source>
        <dbReference type="ARBA" id="ARBA00023082"/>
    </source>
</evidence>
<dbReference type="Pfam" id="PF04545">
    <property type="entry name" value="Sigma70_r4"/>
    <property type="match status" value="1"/>
</dbReference>
<dbReference type="InterPro" id="IPR013325">
    <property type="entry name" value="RNA_pol_sigma_r2"/>
</dbReference>
<evidence type="ECO:0000313" key="9">
    <source>
        <dbReference type="Proteomes" id="UP000267798"/>
    </source>
</evidence>
<dbReference type="InterPro" id="IPR007630">
    <property type="entry name" value="RNA_pol_sigma70_r4"/>
</dbReference>
<dbReference type="InterPro" id="IPR007624">
    <property type="entry name" value="RNA_pol_sigma70_r3"/>
</dbReference>
<dbReference type="Pfam" id="PF04542">
    <property type="entry name" value="Sigma70_r2"/>
    <property type="match status" value="1"/>
</dbReference>
<evidence type="ECO:0000256" key="6">
    <source>
        <dbReference type="ARBA" id="ARBA00023163"/>
    </source>
</evidence>
<dbReference type="PRINTS" id="PR00046">
    <property type="entry name" value="SIGMA70FCT"/>
</dbReference>
<keyword evidence="2" id="KW-0749">Sporulation</keyword>
<keyword evidence="3" id="KW-0805">Transcription regulation</keyword>
<dbReference type="AlphaFoldDB" id="A0A3A6PIU3"/>
<dbReference type="Gene3D" id="1.10.1740.10">
    <property type="match status" value="1"/>
</dbReference>
<dbReference type="GO" id="GO:0003677">
    <property type="term" value="F:DNA binding"/>
    <property type="evidence" value="ECO:0007669"/>
    <property type="project" value="UniProtKB-KW"/>
</dbReference>
<reference evidence="8 9" key="1">
    <citation type="submission" date="2018-09" db="EMBL/GenBank/DDBJ databases">
        <title>Paenibacillus aracenensis nov. sp. isolated from a cave in southern Spain.</title>
        <authorList>
            <person name="Jurado V."/>
            <person name="Gutierrez-Patricio S."/>
            <person name="Gonzalez-Pimentel J.L."/>
            <person name="Miller A.Z."/>
            <person name="Laiz L."/>
            <person name="Saiz-Jimenez C."/>
        </authorList>
    </citation>
    <scope>NUCLEOTIDE SEQUENCE [LARGE SCALE GENOMIC DNA]</scope>
    <source>
        <strain evidence="8 9">JCM 19203</strain>
    </source>
</reference>
<dbReference type="InterPro" id="IPR007627">
    <property type="entry name" value="RNA_pol_sigma70_r2"/>
</dbReference>
<dbReference type="PROSITE" id="PS00716">
    <property type="entry name" value="SIGMA70_2"/>
    <property type="match status" value="1"/>
</dbReference>
<evidence type="ECO:0000256" key="3">
    <source>
        <dbReference type="ARBA" id="ARBA00023015"/>
    </source>
</evidence>
<dbReference type="GO" id="GO:0006352">
    <property type="term" value="P:DNA-templated transcription initiation"/>
    <property type="evidence" value="ECO:0007669"/>
    <property type="project" value="InterPro"/>
</dbReference>
<dbReference type="GO" id="GO:0016987">
    <property type="term" value="F:sigma factor activity"/>
    <property type="evidence" value="ECO:0007669"/>
    <property type="project" value="UniProtKB-KW"/>
</dbReference>
<dbReference type="NCBIfam" id="TIGR02937">
    <property type="entry name" value="sigma70-ECF"/>
    <property type="match status" value="1"/>
</dbReference>
<protein>
    <submittedName>
        <fullName evidence="8">Sigma-70 family RNA polymerase sigma factor</fullName>
    </submittedName>
</protein>
<sequence length="260" mass="29446">MTGQSSGLTPEHALMLMERYRLHECNESATQLLLHYESIVRMAAGKLSRSRPDLYEDLFQVGQMSMLRLFKQFDSEKGIPFEGYAMKSVIGHLKNFLRDKSWYIQVPRRIKEKGLLLQKAIDDLTVKLGRSPKIEDIAEVLELSVEETIEVMTSREAYQYVSLDMPLSSEGESAATVGDMIAGEADGFQALEGRMDLREAFGRLKEQEQHVLTLVYTHGLSQRDVAERLGVSQMSVSRIQRRAIERLKTLLADDDEEGGS</sequence>
<dbReference type="PANTHER" id="PTHR30385:SF4">
    <property type="entry name" value="RNA POLYMERASE SIGMA-E FACTOR"/>
    <property type="match status" value="1"/>
</dbReference>
<dbReference type="InterPro" id="IPR013324">
    <property type="entry name" value="RNA_pol_sigma_r3/r4-like"/>
</dbReference>
<dbReference type="Gene3D" id="1.20.140.160">
    <property type="match status" value="1"/>
</dbReference>
<dbReference type="GO" id="GO:0030435">
    <property type="term" value="P:sporulation resulting in formation of a cellular spore"/>
    <property type="evidence" value="ECO:0007669"/>
    <property type="project" value="UniProtKB-KW"/>
</dbReference>
<dbReference type="Pfam" id="PF04539">
    <property type="entry name" value="Sigma70_r3"/>
    <property type="match status" value="1"/>
</dbReference>
<keyword evidence="6" id="KW-0804">Transcription</keyword>
<dbReference type="RefSeq" id="WP_120112058.1">
    <property type="nucleotide sequence ID" value="NZ_QXQB01000003.1"/>
</dbReference>
<evidence type="ECO:0000256" key="5">
    <source>
        <dbReference type="ARBA" id="ARBA00023125"/>
    </source>
</evidence>
<dbReference type="EMBL" id="QXQB01000003">
    <property type="protein sequence ID" value="RJX39048.1"/>
    <property type="molecule type" value="Genomic_DNA"/>
</dbReference>
<gene>
    <name evidence="8" type="ORF">D3P09_16230</name>
</gene>
<dbReference type="InterPro" id="IPR014284">
    <property type="entry name" value="RNA_pol_sigma-70_dom"/>
</dbReference>
<organism evidence="8 9">
    <name type="scientific">Paenibacillus pinisoli</name>
    <dbReference type="NCBI Taxonomy" id="1276110"/>
    <lineage>
        <taxon>Bacteria</taxon>
        <taxon>Bacillati</taxon>
        <taxon>Bacillota</taxon>
        <taxon>Bacilli</taxon>
        <taxon>Bacillales</taxon>
        <taxon>Paenibacillaceae</taxon>
        <taxon>Paenibacillus</taxon>
    </lineage>
</organism>
<evidence type="ECO:0000256" key="2">
    <source>
        <dbReference type="ARBA" id="ARBA00022969"/>
    </source>
</evidence>
<dbReference type="Proteomes" id="UP000267798">
    <property type="component" value="Unassembled WGS sequence"/>
</dbReference>
<dbReference type="CDD" id="cd06171">
    <property type="entry name" value="Sigma70_r4"/>
    <property type="match status" value="1"/>
</dbReference>
<keyword evidence="5" id="KW-0238">DNA-binding</keyword>
<feature type="domain" description="HTH cro/C1-type" evidence="7">
    <location>
        <begin position="218"/>
        <end position="239"/>
    </location>
</feature>
<dbReference type="PANTHER" id="PTHR30385">
    <property type="entry name" value="SIGMA FACTOR F FLAGELLAR"/>
    <property type="match status" value="1"/>
</dbReference>
<dbReference type="PROSITE" id="PS50943">
    <property type="entry name" value="HTH_CROC1"/>
    <property type="match status" value="1"/>
</dbReference>
<evidence type="ECO:0000256" key="1">
    <source>
        <dbReference type="ARBA" id="ARBA00007788"/>
    </source>
</evidence>
<dbReference type="SUPFAM" id="SSF88946">
    <property type="entry name" value="Sigma2 domain of RNA polymerase sigma factors"/>
    <property type="match status" value="1"/>
</dbReference>